<proteinExistence type="predicted"/>
<dbReference type="PANTHER" id="PTHR43625:SF78">
    <property type="entry name" value="PYRIDOXAL REDUCTASE-RELATED"/>
    <property type="match status" value="1"/>
</dbReference>
<dbReference type="SUPFAM" id="SSF51430">
    <property type="entry name" value="NAD(P)-linked oxidoreductase"/>
    <property type="match status" value="1"/>
</dbReference>
<dbReference type="GO" id="GO:0016491">
    <property type="term" value="F:oxidoreductase activity"/>
    <property type="evidence" value="ECO:0007669"/>
    <property type="project" value="UniProtKB-KW"/>
</dbReference>
<dbReference type="GO" id="GO:0005737">
    <property type="term" value="C:cytoplasm"/>
    <property type="evidence" value="ECO:0007669"/>
    <property type="project" value="TreeGrafter"/>
</dbReference>
<keyword evidence="4" id="KW-1185">Reference proteome</keyword>
<feature type="domain" description="NADP-dependent oxidoreductase" evidence="2">
    <location>
        <begin position="45"/>
        <end position="183"/>
    </location>
</feature>
<evidence type="ECO:0000256" key="1">
    <source>
        <dbReference type="ARBA" id="ARBA00023002"/>
    </source>
</evidence>
<evidence type="ECO:0000259" key="2">
    <source>
        <dbReference type="Pfam" id="PF00248"/>
    </source>
</evidence>
<dbReference type="InterPro" id="IPR050791">
    <property type="entry name" value="Aldo-Keto_reductase"/>
</dbReference>
<dbReference type="Gene3D" id="3.20.20.100">
    <property type="entry name" value="NADP-dependent oxidoreductase domain"/>
    <property type="match status" value="2"/>
</dbReference>
<gene>
    <name evidence="3" type="ORF">GRF29_106g383346</name>
</gene>
<dbReference type="Proteomes" id="UP001280581">
    <property type="component" value="Unassembled WGS sequence"/>
</dbReference>
<dbReference type="EMBL" id="WVTA01000010">
    <property type="protein sequence ID" value="KAK3203687.1"/>
    <property type="molecule type" value="Genomic_DNA"/>
</dbReference>
<reference evidence="3 4" key="1">
    <citation type="submission" date="2021-02" db="EMBL/GenBank/DDBJ databases">
        <title>Genome assembly of Pseudopithomyces chartarum.</title>
        <authorList>
            <person name="Jauregui R."/>
            <person name="Singh J."/>
            <person name="Voisey C."/>
        </authorList>
    </citation>
    <scope>NUCLEOTIDE SEQUENCE [LARGE SCALE GENOMIC DNA]</scope>
    <source>
        <strain evidence="3 4">AGR01</strain>
    </source>
</reference>
<comment type="caution">
    <text evidence="3">The sequence shown here is derived from an EMBL/GenBank/DDBJ whole genome shotgun (WGS) entry which is preliminary data.</text>
</comment>
<dbReference type="InterPro" id="IPR023210">
    <property type="entry name" value="NADP_OxRdtase_dom"/>
</dbReference>
<organism evidence="3 4">
    <name type="scientific">Pseudopithomyces chartarum</name>
    <dbReference type="NCBI Taxonomy" id="1892770"/>
    <lineage>
        <taxon>Eukaryota</taxon>
        <taxon>Fungi</taxon>
        <taxon>Dikarya</taxon>
        <taxon>Ascomycota</taxon>
        <taxon>Pezizomycotina</taxon>
        <taxon>Dothideomycetes</taxon>
        <taxon>Pleosporomycetidae</taxon>
        <taxon>Pleosporales</taxon>
        <taxon>Massarineae</taxon>
        <taxon>Didymosphaeriaceae</taxon>
        <taxon>Pseudopithomyces</taxon>
    </lineage>
</organism>
<evidence type="ECO:0000313" key="3">
    <source>
        <dbReference type="EMBL" id="KAK3203687.1"/>
    </source>
</evidence>
<dbReference type="Pfam" id="PF00248">
    <property type="entry name" value="Aldo_ket_red"/>
    <property type="match status" value="2"/>
</dbReference>
<dbReference type="AlphaFoldDB" id="A0AAN6LSX8"/>
<dbReference type="PANTHER" id="PTHR43625">
    <property type="entry name" value="AFLATOXIN B1 ALDEHYDE REDUCTASE"/>
    <property type="match status" value="1"/>
</dbReference>
<feature type="domain" description="NADP-dependent oxidoreductase" evidence="2">
    <location>
        <begin position="184"/>
        <end position="282"/>
    </location>
</feature>
<accession>A0AAN6LSX8</accession>
<name>A0AAN6LSX8_9PLEO</name>
<protein>
    <recommendedName>
        <fullName evidence="2">NADP-dependent oxidoreductase domain-containing protein</fullName>
    </recommendedName>
</protein>
<keyword evidence="1" id="KW-0560">Oxidoreductase</keyword>
<evidence type="ECO:0000313" key="4">
    <source>
        <dbReference type="Proteomes" id="UP001280581"/>
    </source>
</evidence>
<sequence length="303" mass="32917">MVKINNTEVGQVGFGLMGMSPLPFPPPPIPPLSNHPLRPNLARLPPSESQSFSAMKTALTHNSTFWNGGELYGTPSSNSLQLLTSYFTAHPSDASKVVLSIKGGCIPGTMAQPDGSAANIRRSIDECLRVLDGKKSLDLFEAARLDPNVPVEETVGAIVEYIREGKVGGLSLSEVNAATIRKTGQFRKFEDIPEDSMLRHMPRFQPDVFDDNIKLLHEVEKIAEKKNATPGQVALGWVIAHSGKNGLGEIIPIPGATTEERVKENTAPAKLTDEDMKVISDILKKFPVQGHRYPAALQGHLEQ</sequence>
<dbReference type="InterPro" id="IPR036812">
    <property type="entry name" value="NAD(P)_OxRdtase_dom_sf"/>
</dbReference>